<dbReference type="InterPro" id="IPR014284">
    <property type="entry name" value="RNA_pol_sigma-70_dom"/>
</dbReference>
<dbReference type="InterPro" id="IPR007627">
    <property type="entry name" value="RNA_pol_sigma70_r2"/>
</dbReference>
<evidence type="ECO:0000256" key="3">
    <source>
        <dbReference type="ARBA" id="ARBA00023082"/>
    </source>
</evidence>
<reference evidence="8" key="1">
    <citation type="submission" date="2017-05" db="EMBL/GenBank/DDBJ databases">
        <title>Complete and WGS of Bordetella genogroups.</title>
        <authorList>
            <person name="Spilker T."/>
            <person name="Lipuma J."/>
        </authorList>
    </citation>
    <scope>NUCLEOTIDE SEQUENCE [LARGE SCALE GENOMIC DNA]</scope>
    <source>
        <strain evidence="8">AU18089</strain>
    </source>
</reference>
<evidence type="ECO:0000313" key="8">
    <source>
        <dbReference type="Proteomes" id="UP000216947"/>
    </source>
</evidence>
<dbReference type="Pfam" id="PF04542">
    <property type="entry name" value="Sigma70_r2"/>
    <property type="match status" value="1"/>
</dbReference>
<gene>
    <name evidence="7" type="ORF">CAL19_02260</name>
</gene>
<dbReference type="NCBIfam" id="TIGR02937">
    <property type="entry name" value="sigma70-ECF"/>
    <property type="match status" value="1"/>
</dbReference>
<dbReference type="GO" id="GO:0003677">
    <property type="term" value="F:DNA binding"/>
    <property type="evidence" value="ECO:0007669"/>
    <property type="project" value="InterPro"/>
</dbReference>
<dbReference type="GO" id="GO:0006352">
    <property type="term" value="P:DNA-templated transcription initiation"/>
    <property type="evidence" value="ECO:0007669"/>
    <property type="project" value="InterPro"/>
</dbReference>
<accession>A0A261RRP0</accession>
<comment type="caution">
    <text evidence="7">The sequence shown here is derived from an EMBL/GenBank/DDBJ whole genome shotgun (WGS) entry which is preliminary data.</text>
</comment>
<evidence type="ECO:0000256" key="2">
    <source>
        <dbReference type="ARBA" id="ARBA00023015"/>
    </source>
</evidence>
<feature type="domain" description="RNA polymerase sigma-70 region 2" evidence="5">
    <location>
        <begin position="33"/>
        <end position="101"/>
    </location>
</feature>
<dbReference type="NCBIfam" id="NF008888">
    <property type="entry name" value="PRK11922.1"/>
    <property type="match status" value="1"/>
</dbReference>
<dbReference type="PANTHER" id="PTHR43133:SF51">
    <property type="entry name" value="RNA POLYMERASE SIGMA FACTOR"/>
    <property type="match status" value="1"/>
</dbReference>
<evidence type="ECO:0000256" key="1">
    <source>
        <dbReference type="ARBA" id="ARBA00010641"/>
    </source>
</evidence>
<dbReference type="InterPro" id="IPR036388">
    <property type="entry name" value="WH-like_DNA-bd_sf"/>
</dbReference>
<dbReference type="Gene3D" id="1.10.1740.10">
    <property type="match status" value="1"/>
</dbReference>
<dbReference type="InterPro" id="IPR039425">
    <property type="entry name" value="RNA_pol_sigma-70-like"/>
</dbReference>
<protein>
    <submittedName>
        <fullName evidence="7">RNA polymerase subunit sigma</fullName>
    </submittedName>
</protein>
<evidence type="ECO:0000259" key="5">
    <source>
        <dbReference type="Pfam" id="PF04542"/>
    </source>
</evidence>
<dbReference type="AlphaFoldDB" id="A0A261RRP0"/>
<dbReference type="CDD" id="cd06171">
    <property type="entry name" value="Sigma70_r4"/>
    <property type="match status" value="1"/>
</dbReference>
<dbReference type="Gene3D" id="1.10.10.10">
    <property type="entry name" value="Winged helix-like DNA-binding domain superfamily/Winged helix DNA-binding domain"/>
    <property type="match status" value="1"/>
</dbReference>
<dbReference type="RefSeq" id="WP_051423784.1">
    <property type="nucleotide sequence ID" value="NZ_NEVI01000002.1"/>
</dbReference>
<sequence>MPSTLLKPIGAALSDAELAHRIARGDSQALQDLMRRCNQTLYRTARSILRNDNDAEDAVQEAYIKAYRVIGTFRGDASLQTWLVRIAVNECRQRLRKRERRLRLVPLVDRPLTGPDLPEHIMQDAANGSRPEHHVLQAQTRRLLEAKIDELPDAFRQVFVLRAIEEMSVEEISGCLGIPDATVRTRYFRARALLRKALQREVVAGLDAAFSFAGDRCDRIVAAVMKRLDAAGHDG</sequence>
<comment type="similarity">
    <text evidence="1">Belongs to the sigma-70 factor family. ECF subfamily.</text>
</comment>
<dbReference type="InterPro" id="IPR013325">
    <property type="entry name" value="RNA_pol_sigma_r2"/>
</dbReference>
<dbReference type="SUPFAM" id="SSF88659">
    <property type="entry name" value="Sigma3 and sigma4 domains of RNA polymerase sigma factors"/>
    <property type="match status" value="1"/>
</dbReference>
<dbReference type="InterPro" id="IPR013249">
    <property type="entry name" value="RNA_pol_sigma70_r4_t2"/>
</dbReference>
<proteinExistence type="inferred from homology"/>
<dbReference type="EMBL" id="NEVK01000001">
    <property type="protein sequence ID" value="OZI27571.1"/>
    <property type="molecule type" value="Genomic_DNA"/>
</dbReference>
<keyword evidence="4" id="KW-0804">Transcription</keyword>
<name>A0A261RRP0_9BORD</name>
<dbReference type="OrthoDB" id="9780326at2"/>
<dbReference type="Proteomes" id="UP000216947">
    <property type="component" value="Unassembled WGS sequence"/>
</dbReference>
<evidence type="ECO:0000256" key="4">
    <source>
        <dbReference type="ARBA" id="ARBA00023163"/>
    </source>
</evidence>
<dbReference type="Pfam" id="PF08281">
    <property type="entry name" value="Sigma70_r4_2"/>
    <property type="match status" value="1"/>
</dbReference>
<feature type="domain" description="RNA polymerase sigma factor 70 region 4 type 2" evidence="6">
    <location>
        <begin position="142"/>
        <end position="194"/>
    </location>
</feature>
<evidence type="ECO:0000259" key="6">
    <source>
        <dbReference type="Pfam" id="PF08281"/>
    </source>
</evidence>
<dbReference type="GO" id="GO:0016987">
    <property type="term" value="F:sigma factor activity"/>
    <property type="evidence" value="ECO:0007669"/>
    <property type="project" value="UniProtKB-KW"/>
</dbReference>
<dbReference type="PANTHER" id="PTHR43133">
    <property type="entry name" value="RNA POLYMERASE ECF-TYPE SIGMA FACTO"/>
    <property type="match status" value="1"/>
</dbReference>
<keyword evidence="3" id="KW-0731">Sigma factor</keyword>
<organism evidence="7 8">
    <name type="scientific">Bordetella genomosp. 7</name>
    <dbReference type="NCBI Taxonomy" id="1416805"/>
    <lineage>
        <taxon>Bacteria</taxon>
        <taxon>Pseudomonadati</taxon>
        <taxon>Pseudomonadota</taxon>
        <taxon>Betaproteobacteria</taxon>
        <taxon>Burkholderiales</taxon>
        <taxon>Alcaligenaceae</taxon>
        <taxon>Bordetella</taxon>
    </lineage>
</organism>
<dbReference type="SUPFAM" id="SSF88946">
    <property type="entry name" value="Sigma2 domain of RNA polymerase sigma factors"/>
    <property type="match status" value="1"/>
</dbReference>
<keyword evidence="8" id="KW-1185">Reference proteome</keyword>
<evidence type="ECO:0000313" key="7">
    <source>
        <dbReference type="EMBL" id="OZI27571.1"/>
    </source>
</evidence>
<dbReference type="InterPro" id="IPR013324">
    <property type="entry name" value="RNA_pol_sigma_r3/r4-like"/>
</dbReference>
<keyword evidence="2" id="KW-0805">Transcription regulation</keyword>